<reference evidence="1" key="2">
    <citation type="submission" date="2021-04" db="EMBL/GenBank/DDBJ databases">
        <authorList>
            <person name="Gilroy R."/>
        </authorList>
    </citation>
    <scope>NUCLEOTIDE SEQUENCE</scope>
    <source>
        <strain evidence="1">ChiHjej8B7-3636</strain>
    </source>
</reference>
<dbReference type="Proteomes" id="UP000824220">
    <property type="component" value="Unassembled WGS sequence"/>
</dbReference>
<evidence type="ECO:0000313" key="2">
    <source>
        <dbReference type="Proteomes" id="UP000824220"/>
    </source>
</evidence>
<evidence type="ECO:0000313" key="1">
    <source>
        <dbReference type="EMBL" id="HJA04328.1"/>
    </source>
</evidence>
<sequence length="104" mass="11476">MGAAVATASEIRATDGGITQSDDTLTVVFEGDPSFRPGVFGTTFRVPISPDDPLWNKFGPPPDYDAPRWAHLSVIVEVEERYYAIEDEKIPGPDEDGIRWLPEI</sequence>
<gene>
    <name evidence="1" type="ORF">H9800_05650</name>
</gene>
<reference evidence="1" key="1">
    <citation type="journal article" date="2021" name="PeerJ">
        <title>Extensive microbial diversity within the chicken gut microbiome revealed by metagenomics and culture.</title>
        <authorList>
            <person name="Gilroy R."/>
            <person name="Ravi A."/>
            <person name="Getino M."/>
            <person name="Pursley I."/>
            <person name="Horton D.L."/>
            <person name="Alikhan N.F."/>
            <person name="Baker D."/>
            <person name="Gharbi K."/>
            <person name="Hall N."/>
            <person name="Watson M."/>
            <person name="Adriaenssens E.M."/>
            <person name="Foster-Nyarko E."/>
            <person name="Jarju S."/>
            <person name="Secka A."/>
            <person name="Antonio M."/>
            <person name="Oren A."/>
            <person name="Chaudhuri R.R."/>
            <person name="La Ragione R."/>
            <person name="Hildebrand F."/>
            <person name="Pallen M.J."/>
        </authorList>
    </citation>
    <scope>NUCLEOTIDE SEQUENCE</scope>
    <source>
        <strain evidence="1">ChiHjej8B7-3636</strain>
    </source>
</reference>
<name>A0A9D2H4C7_9MICO</name>
<dbReference type="EMBL" id="DXAM01000081">
    <property type="protein sequence ID" value="HJA04328.1"/>
    <property type="molecule type" value="Genomic_DNA"/>
</dbReference>
<comment type="caution">
    <text evidence="1">The sequence shown here is derived from an EMBL/GenBank/DDBJ whole genome shotgun (WGS) entry which is preliminary data.</text>
</comment>
<proteinExistence type="predicted"/>
<dbReference type="AlphaFoldDB" id="A0A9D2H4C7"/>
<protein>
    <submittedName>
        <fullName evidence="1">Uncharacterized protein</fullName>
    </submittedName>
</protein>
<accession>A0A9D2H4C7</accession>
<organism evidence="1 2">
    <name type="scientific">Candidatus Microbacterium stercoravium</name>
    <dbReference type="NCBI Taxonomy" id="2838697"/>
    <lineage>
        <taxon>Bacteria</taxon>
        <taxon>Bacillati</taxon>
        <taxon>Actinomycetota</taxon>
        <taxon>Actinomycetes</taxon>
        <taxon>Micrococcales</taxon>
        <taxon>Microbacteriaceae</taxon>
        <taxon>Microbacterium</taxon>
    </lineage>
</organism>